<evidence type="ECO:0000256" key="4">
    <source>
        <dbReference type="ARBA" id="ARBA00022917"/>
    </source>
</evidence>
<dbReference type="Pfam" id="PF09334">
    <property type="entry name" value="tRNA-synt_1g"/>
    <property type="match status" value="1"/>
</dbReference>
<evidence type="ECO:0000313" key="7">
    <source>
        <dbReference type="EMBL" id="MBO0518285.1"/>
    </source>
</evidence>
<name>A0A939JNB8_9ACTN</name>
<evidence type="ECO:0000256" key="1">
    <source>
        <dbReference type="ARBA" id="ARBA00022598"/>
    </source>
</evidence>
<keyword evidence="5" id="KW-0030">Aminoacyl-tRNA synthetase</keyword>
<dbReference type="InterPro" id="IPR015413">
    <property type="entry name" value="Methionyl/Leucyl_tRNA_Synth"/>
</dbReference>
<keyword evidence="3" id="KW-0067">ATP-binding</keyword>
<dbReference type="GO" id="GO:0004812">
    <property type="term" value="F:aminoacyl-tRNA ligase activity"/>
    <property type="evidence" value="ECO:0007669"/>
    <property type="project" value="UniProtKB-KW"/>
</dbReference>
<feature type="domain" description="Methionyl/Leucyl tRNA synthetase" evidence="6">
    <location>
        <begin position="2"/>
        <end position="86"/>
    </location>
</feature>
<keyword evidence="8" id="KW-1185">Reference proteome</keyword>
<organism evidence="7 8">
    <name type="scientific">Streptomyces beijiangensis</name>
    <dbReference type="NCBI Taxonomy" id="163361"/>
    <lineage>
        <taxon>Bacteria</taxon>
        <taxon>Bacillati</taxon>
        <taxon>Actinomycetota</taxon>
        <taxon>Actinomycetes</taxon>
        <taxon>Kitasatosporales</taxon>
        <taxon>Streptomycetaceae</taxon>
        <taxon>Streptomyces</taxon>
    </lineage>
</organism>
<evidence type="ECO:0000313" key="8">
    <source>
        <dbReference type="Proteomes" id="UP000664167"/>
    </source>
</evidence>
<dbReference type="Gene3D" id="3.40.50.620">
    <property type="entry name" value="HUPs"/>
    <property type="match status" value="1"/>
</dbReference>
<dbReference type="SUPFAM" id="SSF52374">
    <property type="entry name" value="Nucleotidylyl transferase"/>
    <property type="match status" value="1"/>
</dbReference>
<evidence type="ECO:0000259" key="6">
    <source>
        <dbReference type="Pfam" id="PF09334"/>
    </source>
</evidence>
<protein>
    <submittedName>
        <fullName evidence="7">Class I tRNA ligase family protein</fullName>
    </submittedName>
</protein>
<dbReference type="AlphaFoldDB" id="A0A939JNB8"/>
<sequence>MPNGRAHLGHIAGPLLKMDVLRRHILRGGGRATMISVSDAHESHVPVRAHQEGVSPAKVADRNHDLIVQDLAALGIAYDDLINPLDARWADRYTEINRAFLAEIESSGSAVVRAEPTR</sequence>
<dbReference type="InterPro" id="IPR014729">
    <property type="entry name" value="Rossmann-like_a/b/a_fold"/>
</dbReference>
<evidence type="ECO:0000256" key="2">
    <source>
        <dbReference type="ARBA" id="ARBA00022741"/>
    </source>
</evidence>
<comment type="caution">
    <text evidence="7">The sequence shown here is derived from an EMBL/GenBank/DDBJ whole genome shotgun (WGS) entry which is preliminary data.</text>
</comment>
<dbReference type="Proteomes" id="UP000664167">
    <property type="component" value="Unassembled WGS sequence"/>
</dbReference>
<dbReference type="EMBL" id="JAFLRJ010001464">
    <property type="protein sequence ID" value="MBO0518285.1"/>
    <property type="molecule type" value="Genomic_DNA"/>
</dbReference>
<dbReference type="GO" id="GO:0005524">
    <property type="term" value="F:ATP binding"/>
    <property type="evidence" value="ECO:0007669"/>
    <property type="project" value="UniProtKB-KW"/>
</dbReference>
<feature type="non-terminal residue" evidence="7">
    <location>
        <position position="118"/>
    </location>
</feature>
<keyword evidence="1 7" id="KW-0436">Ligase</keyword>
<evidence type="ECO:0000256" key="5">
    <source>
        <dbReference type="ARBA" id="ARBA00023146"/>
    </source>
</evidence>
<evidence type="ECO:0000256" key="3">
    <source>
        <dbReference type="ARBA" id="ARBA00022840"/>
    </source>
</evidence>
<reference evidence="7" key="1">
    <citation type="submission" date="2021-03" db="EMBL/GenBank/DDBJ databases">
        <title>Streptomyces poriferae sp. nov., a novel marine sponge-derived Actinobacteria species with anti-MRSA activity.</title>
        <authorList>
            <person name="Sandoval-Powers M."/>
            <person name="Kralova S."/>
            <person name="Nguyen G.-S."/>
            <person name="Fawwal D."/>
            <person name="Degnes K."/>
            <person name="Klinkenberg G."/>
            <person name="Sletta H."/>
            <person name="Wentzel A."/>
            <person name="Liles M.R."/>
        </authorList>
    </citation>
    <scope>NUCLEOTIDE SEQUENCE</scope>
    <source>
        <strain evidence="7">DSM 41794</strain>
    </source>
</reference>
<proteinExistence type="predicted"/>
<dbReference type="RefSeq" id="WP_206970098.1">
    <property type="nucleotide sequence ID" value="NZ_JAFLRJ010001464.1"/>
</dbReference>
<accession>A0A939JNB8</accession>
<gene>
    <name evidence="7" type="ORF">J0695_42265</name>
</gene>
<keyword evidence="2" id="KW-0547">Nucleotide-binding</keyword>
<dbReference type="GO" id="GO:0006418">
    <property type="term" value="P:tRNA aminoacylation for protein translation"/>
    <property type="evidence" value="ECO:0007669"/>
    <property type="project" value="InterPro"/>
</dbReference>
<keyword evidence="4" id="KW-0648">Protein biosynthesis</keyword>